<dbReference type="AlphaFoldDB" id="X1L937"/>
<keyword evidence="1" id="KW-0812">Transmembrane</keyword>
<organism evidence="2">
    <name type="scientific">marine sediment metagenome</name>
    <dbReference type="NCBI Taxonomy" id="412755"/>
    <lineage>
        <taxon>unclassified sequences</taxon>
        <taxon>metagenomes</taxon>
        <taxon>ecological metagenomes</taxon>
    </lineage>
</organism>
<protein>
    <submittedName>
        <fullName evidence="2">Uncharacterized protein</fullName>
    </submittedName>
</protein>
<feature type="transmembrane region" description="Helical" evidence="1">
    <location>
        <begin position="28"/>
        <end position="50"/>
    </location>
</feature>
<comment type="caution">
    <text evidence="2">The sequence shown here is derived from an EMBL/GenBank/DDBJ whole genome shotgun (WGS) entry which is preliminary data.</text>
</comment>
<feature type="non-terminal residue" evidence="2">
    <location>
        <position position="61"/>
    </location>
</feature>
<evidence type="ECO:0000313" key="2">
    <source>
        <dbReference type="EMBL" id="GAI15842.1"/>
    </source>
</evidence>
<gene>
    <name evidence="2" type="ORF">S06H3_20693</name>
</gene>
<dbReference type="EMBL" id="BARV01010752">
    <property type="protein sequence ID" value="GAI15842.1"/>
    <property type="molecule type" value="Genomic_DNA"/>
</dbReference>
<keyword evidence="1" id="KW-0472">Membrane</keyword>
<keyword evidence="1" id="KW-1133">Transmembrane helix</keyword>
<sequence length="61" mass="6816">MFGVASFTEIAQFFGVPIFGRTFDPVDFVMFGIGVILAAILDIIVFPRIFDFWTHEAKGSI</sequence>
<accession>X1L937</accession>
<reference evidence="2" key="1">
    <citation type="journal article" date="2014" name="Front. Microbiol.">
        <title>High frequency of phylogenetically diverse reductive dehalogenase-homologous genes in deep subseafloor sedimentary metagenomes.</title>
        <authorList>
            <person name="Kawai M."/>
            <person name="Futagami T."/>
            <person name="Toyoda A."/>
            <person name="Takaki Y."/>
            <person name="Nishi S."/>
            <person name="Hori S."/>
            <person name="Arai W."/>
            <person name="Tsubouchi T."/>
            <person name="Morono Y."/>
            <person name="Uchiyama I."/>
            <person name="Ito T."/>
            <person name="Fujiyama A."/>
            <person name="Inagaki F."/>
            <person name="Takami H."/>
        </authorList>
    </citation>
    <scope>NUCLEOTIDE SEQUENCE</scope>
    <source>
        <strain evidence="2">Expedition CK06-06</strain>
    </source>
</reference>
<name>X1L937_9ZZZZ</name>
<proteinExistence type="predicted"/>
<evidence type="ECO:0000256" key="1">
    <source>
        <dbReference type="SAM" id="Phobius"/>
    </source>
</evidence>